<name>Q0KIS0_SOLDE</name>
<dbReference type="AlphaFoldDB" id="Q0KIS0"/>
<sequence>MEKKGHIYRGNFRAHVLNEERIGAGAETKFSSDFKIQNLEQRVAGTKFSPEFQKIRTRQQAGTSWKLKGKRGGVN</sequence>
<accession>Q0KIS0</accession>
<organism evidence="1">
    <name type="scientific">Solanum demissum</name>
    <name type="common">Wild potato</name>
    <dbReference type="NCBI Taxonomy" id="50514"/>
    <lineage>
        <taxon>Eukaryota</taxon>
        <taxon>Viridiplantae</taxon>
        <taxon>Streptophyta</taxon>
        <taxon>Embryophyta</taxon>
        <taxon>Tracheophyta</taxon>
        <taxon>Spermatophyta</taxon>
        <taxon>Magnoliopsida</taxon>
        <taxon>eudicotyledons</taxon>
        <taxon>Gunneridae</taxon>
        <taxon>Pentapetalae</taxon>
        <taxon>asterids</taxon>
        <taxon>lamiids</taxon>
        <taxon>Solanales</taxon>
        <taxon>Solanaceae</taxon>
        <taxon>Solanoideae</taxon>
        <taxon>Solaneae</taxon>
        <taxon>Solanum</taxon>
    </lineage>
</organism>
<reference evidence="1" key="1">
    <citation type="submission" date="2004-05" db="EMBL/GenBank/DDBJ databases">
        <authorList>
            <person name="Buell R."/>
            <person name="Liu J."/>
            <person name="Childs K."/>
            <person name="Zaborsky J."/>
            <person name="Tallon L."/>
            <person name="Wirtz U."/>
            <person name="Wei F."/>
            <person name="Kuang H."/>
            <person name="Zhang P."/>
            <person name="Marano M."/>
            <person name="Baker B."/>
        </authorList>
    </citation>
    <scope>NUCLEOTIDE SEQUENCE</scope>
</reference>
<reference evidence="1" key="2">
    <citation type="submission" date="2006-08" db="EMBL/GenBank/DDBJ databases">
        <authorList>
            <person name="Childs K."/>
        </authorList>
    </citation>
    <scope>NUCLEOTIDE SEQUENCE</scope>
</reference>
<evidence type="ECO:0000313" key="1">
    <source>
        <dbReference type="EMBL" id="ABI34353.1"/>
    </source>
</evidence>
<gene>
    <name evidence="1" type="ORF">SDM1_46t00008</name>
</gene>
<proteinExistence type="predicted"/>
<protein>
    <submittedName>
        <fullName evidence="1">Uncharacterized protein</fullName>
    </submittedName>
</protein>
<dbReference type="EMBL" id="AC149266">
    <property type="protein sequence ID" value="ABI34353.1"/>
    <property type="molecule type" value="Genomic_DNA"/>
</dbReference>